<dbReference type="AlphaFoldDB" id="A0AAW7QWS1"/>
<evidence type="ECO:0000313" key="5">
    <source>
        <dbReference type="EMBL" id="MDN7128471.1"/>
    </source>
</evidence>
<dbReference type="PROSITE" id="PS51371">
    <property type="entry name" value="CBS"/>
    <property type="match status" value="2"/>
</dbReference>
<dbReference type="InterPro" id="IPR051257">
    <property type="entry name" value="Diverse_CBS-Domain"/>
</dbReference>
<evidence type="ECO:0000256" key="2">
    <source>
        <dbReference type="PROSITE-ProRule" id="PRU00703"/>
    </source>
</evidence>
<proteinExistence type="predicted"/>
<name>A0AAW7QWS1_9GAMM</name>
<dbReference type="CDD" id="cd04629">
    <property type="entry name" value="CBS_pair_bac"/>
    <property type="match status" value="1"/>
</dbReference>
<keyword evidence="1 2" id="KW-0129">CBS domain</keyword>
<evidence type="ECO:0000313" key="6">
    <source>
        <dbReference type="Proteomes" id="UP001169491"/>
    </source>
</evidence>
<feature type="domain" description="CBS" evidence="3">
    <location>
        <begin position="10"/>
        <end position="68"/>
    </location>
</feature>
<gene>
    <name evidence="4" type="ORF">J6I90_04920</name>
    <name evidence="5" type="ORF">J6I92_01085</name>
</gene>
<organism evidence="4 7">
    <name type="scientific">Pseudidiomarina terrestris</name>
    <dbReference type="NCBI Taxonomy" id="2820060"/>
    <lineage>
        <taxon>Bacteria</taxon>
        <taxon>Pseudomonadati</taxon>
        <taxon>Pseudomonadota</taxon>
        <taxon>Gammaproteobacteria</taxon>
        <taxon>Alteromonadales</taxon>
        <taxon>Idiomarinaceae</taxon>
        <taxon>Pseudidiomarina</taxon>
    </lineage>
</organism>
<dbReference type="PANTHER" id="PTHR43080:SF2">
    <property type="entry name" value="CBS DOMAIN-CONTAINING PROTEIN"/>
    <property type="match status" value="1"/>
</dbReference>
<dbReference type="InterPro" id="IPR046342">
    <property type="entry name" value="CBS_dom_sf"/>
</dbReference>
<comment type="caution">
    <text evidence="4">The sequence shown here is derived from an EMBL/GenBank/DDBJ whole genome shotgun (WGS) entry which is preliminary data.</text>
</comment>
<dbReference type="InterPro" id="IPR000644">
    <property type="entry name" value="CBS_dom"/>
</dbReference>
<evidence type="ECO:0000313" key="7">
    <source>
        <dbReference type="Proteomes" id="UP001169492"/>
    </source>
</evidence>
<dbReference type="SMART" id="SM00116">
    <property type="entry name" value="CBS"/>
    <property type="match status" value="2"/>
</dbReference>
<dbReference type="SUPFAM" id="SSF54631">
    <property type="entry name" value="CBS-domain pair"/>
    <property type="match status" value="1"/>
</dbReference>
<dbReference type="Pfam" id="PF00571">
    <property type="entry name" value="CBS"/>
    <property type="match status" value="2"/>
</dbReference>
<evidence type="ECO:0000313" key="4">
    <source>
        <dbReference type="EMBL" id="MDN7124214.1"/>
    </source>
</evidence>
<accession>A0AAW7QWS1</accession>
<evidence type="ECO:0000259" key="3">
    <source>
        <dbReference type="PROSITE" id="PS51371"/>
    </source>
</evidence>
<dbReference type="Proteomes" id="UP001169492">
    <property type="component" value="Unassembled WGS sequence"/>
</dbReference>
<sequence>MQSMKVVEFMNRNPAVFTADMPIEAVVERLLKSRQRGGPVVDDERRVIGFISEQDCLAAMLRDTYHKEQSANVSDCMFSGEVLCVFAGDSITDVAQRMDLRKPKIYPVLDDDNRQLVGLITRTDVLAAIDGYFRDSYRRR</sequence>
<protein>
    <submittedName>
        <fullName evidence="4">CBS domain-containing protein</fullName>
    </submittedName>
</protein>
<dbReference type="PANTHER" id="PTHR43080">
    <property type="entry name" value="CBS DOMAIN-CONTAINING PROTEIN CBSX3, MITOCHONDRIAL"/>
    <property type="match status" value="1"/>
</dbReference>
<dbReference type="EMBL" id="JAGGJC010000001">
    <property type="protein sequence ID" value="MDN7128471.1"/>
    <property type="molecule type" value="Genomic_DNA"/>
</dbReference>
<dbReference type="RefSeq" id="WP_301720425.1">
    <property type="nucleotide sequence ID" value="NZ_JAGGJB010000002.1"/>
</dbReference>
<feature type="domain" description="CBS" evidence="3">
    <location>
        <begin position="77"/>
        <end position="136"/>
    </location>
</feature>
<dbReference type="InterPro" id="IPR044729">
    <property type="entry name" value="CBS_bac"/>
</dbReference>
<keyword evidence="6" id="KW-1185">Reference proteome</keyword>
<evidence type="ECO:0000256" key="1">
    <source>
        <dbReference type="ARBA" id="ARBA00023122"/>
    </source>
</evidence>
<dbReference type="Proteomes" id="UP001169491">
    <property type="component" value="Unassembled WGS sequence"/>
</dbReference>
<dbReference type="Gene3D" id="3.10.580.10">
    <property type="entry name" value="CBS-domain"/>
    <property type="match status" value="1"/>
</dbReference>
<dbReference type="EMBL" id="JAGGJB010000002">
    <property type="protein sequence ID" value="MDN7124214.1"/>
    <property type="molecule type" value="Genomic_DNA"/>
</dbReference>
<reference evidence="6 7" key="1">
    <citation type="submission" date="2021-03" db="EMBL/GenBank/DDBJ databases">
        <title>Pseudidiomarina terrestris, a new bacterium isolated from saline soil.</title>
        <authorList>
            <person name="Galisteo C."/>
            <person name="De La Haba R."/>
            <person name="Sanchez-Porro C."/>
            <person name="Ventosa A."/>
        </authorList>
    </citation>
    <scope>NUCLEOTIDE SEQUENCE [LARGE SCALE GENOMIC DNA]</scope>
    <source>
        <strain evidence="4 7">1APP75-32.1</strain>
        <strain evidence="6">1APR75-15</strain>
        <strain evidence="5">1ASR75-15</strain>
    </source>
</reference>